<reference evidence="2" key="1">
    <citation type="submission" date="2025-08" db="UniProtKB">
        <authorList>
            <consortium name="Ensembl"/>
        </authorList>
    </citation>
    <scope>IDENTIFICATION</scope>
</reference>
<reference evidence="2" key="2">
    <citation type="submission" date="2025-09" db="UniProtKB">
        <authorList>
            <consortium name="Ensembl"/>
        </authorList>
    </citation>
    <scope>IDENTIFICATION</scope>
</reference>
<dbReference type="GO" id="GO:0050727">
    <property type="term" value="P:regulation of inflammatory response"/>
    <property type="evidence" value="ECO:0007669"/>
    <property type="project" value="InterPro"/>
</dbReference>
<dbReference type="InterPro" id="IPR003109">
    <property type="entry name" value="GoLoco_motif"/>
</dbReference>
<feature type="compositionally biased region" description="Basic and acidic residues" evidence="1">
    <location>
        <begin position="94"/>
        <end position="136"/>
    </location>
</feature>
<dbReference type="Proteomes" id="UP000472276">
    <property type="component" value="Unassembled WGS sequence"/>
</dbReference>
<dbReference type="PANTHER" id="PTHR47617">
    <property type="entry name" value="G-PROTEIN SIGNALING MODULATOR 3"/>
    <property type="match status" value="1"/>
</dbReference>
<proteinExistence type="predicted"/>
<dbReference type="AlphaFoldDB" id="A0A668SGE1"/>
<evidence type="ECO:0000256" key="1">
    <source>
        <dbReference type="SAM" id="MobiDB-lite"/>
    </source>
</evidence>
<evidence type="ECO:0000313" key="2">
    <source>
        <dbReference type="Ensembl" id="ENSOABP00000013362.1"/>
    </source>
</evidence>
<gene>
    <name evidence="2" type="primary">PDCL3</name>
</gene>
<sequence>MAEKELLEPLVIIEDGDLVESITEIRAPSGADVTVQSCSEEFAIKKEEEHTEEENSQQEIAGEINLEEQSLEKQQINREEDKPEITESTNDGLKGNDSKSEGQPHEVLKEKTEKPYSTEDEKATQNDPEADTKKLNSSEQQPEGGPDHKEDLKKVGIFVFSSMTSLQKEEFFDLVATAQGRRLEDQRPAPVPAPKDDLYDMILTTQAQGRLEDQRSRAPGPMDDEDFFSLLLRVQGGRMDEQRTELPRLLQT</sequence>
<dbReference type="Pfam" id="PF02188">
    <property type="entry name" value="GoLoco"/>
    <property type="match status" value="2"/>
</dbReference>
<dbReference type="SMART" id="SM00390">
    <property type="entry name" value="GoLoco"/>
    <property type="match status" value="3"/>
</dbReference>
<evidence type="ECO:0000313" key="3">
    <source>
        <dbReference type="Proteomes" id="UP000472276"/>
    </source>
</evidence>
<dbReference type="Ensembl" id="ENSOABT00000013800.2">
    <property type="protein sequence ID" value="ENSOABP00000013362.1"/>
    <property type="gene ID" value="ENSOABG00000006739.2"/>
</dbReference>
<dbReference type="GO" id="GO:0030695">
    <property type="term" value="F:GTPase regulator activity"/>
    <property type="evidence" value="ECO:0007669"/>
    <property type="project" value="InterPro"/>
</dbReference>
<dbReference type="PANTHER" id="PTHR47617:SF1">
    <property type="entry name" value="G-PROTEIN-SIGNALING MODULATOR 3"/>
    <property type="match status" value="1"/>
</dbReference>
<feature type="compositionally biased region" description="Basic and acidic residues" evidence="1">
    <location>
        <begin position="75"/>
        <end position="85"/>
    </location>
</feature>
<dbReference type="InterPro" id="IPR042888">
    <property type="entry name" value="GPSM3"/>
</dbReference>
<name>A0A668SGE1_OREAU</name>
<keyword evidence="3" id="KW-1185">Reference proteome</keyword>
<dbReference type="PROSITE" id="PS50877">
    <property type="entry name" value="GOLOCO"/>
    <property type="match status" value="3"/>
</dbReference>
<dbReference type="Gene3D" id="1.25.40.10">
    <property type="entry name" value="Tetratricopeptide repeat domain"/>
    <property type="match status" value="1"/>
</dbReference>
<evidence type="ECO:0008006" key="4">
    <source>
        <dbReference type="Google" id="ProtNLM"/>
    </source>
</evidence>
<feature type="region of interest" description="Disordered" evidence="1">
    <location>
        <begin position="43"/>
        <end position="151"/>
    </location>
</feature>
<accession>A0A668SGE1</accession>
<dbReference type="InterPro" id="IPR011990">
    <property type="entry name" value="TPR-like_helical_dom_sf"/>
</dbReference>
<protein>
    <recommendedName>
        <fullName evidence="4">G protein signaling modulator 1a</fullName>
    </recommendedName>
</protein>
<organism evidence="2 3">
    <name type="scientific">Oreochromis aureus</name>
    <name type="common">Israeli tilapia</name>
    <name type="synonym">Chromis aureus</name>
    <dbReference type="NCBI Taxonomy" id="47969"/>
    <lineage>
        <taxon>Eukaryota</taxon>
        <taxon>Metazoa</taxon>
        <taxon>Chordata</taxon>
        <taxon>Craniata</taxon>
        <taxon>Vertebrata</taxon>
        <taxon>Euteleostomi</taxon>
        <taxon>Actinopterygii</taxon>
        <taxon>Neopterygii</taxon>
        <taxon>Teleostei</taxon>
        <taxon>Neoteleostei</taxon>
        <taxon>Acanthomorphata</taxon>
        <taxon>Ovalentaria</taxon>
        <taxon>Cichlomorphae</taxon>
        <taxon>Cichliformes</taxon>
        <taxon>Cichlidae</taxon>
        <taxon>African cichlids</taxon>
        <taxon>Pseudocrenilabrinae</taxon>
        <taxon>Oreochromini</taxon>
        <taxon>Oreochromis</taxon>
    </lineage>
</organism>